<dbReference type="Proteomes" id="UP001601197">
    <property type="component" value="Unassembled WGS sequence"/>
</dbReference>
<accession>A0ABW6L103</accession>
<proteinExistence type="predicted"/>
<dbReference type="EMBL" id="JBIAFJ010000040">
    <property type="protein sequence ID" value="MFE9173786.1"/>
    <property type="molecule type" value="Genomic_DNA"/>
</dbReference>
<gene>
    <name evidence="2" type="ORF">ACFYNZ_30740</name>
</gene>
<evidence type="ECO:0000313" key="2">
    <source>
        <dbReference type="EMBL" id="MFE9173786.1"/>
    </source>
</evidence>
<dbReference type="Pfam" id="PF01636">
    <property type="entry name" value="APH"/>
    <property type="match status" value="1"/>
</dbReference>
<dbReference type="InterPro" id="IPR002575">
    <property type="entry name" value="Aminoglycoside_PTrfase"/>
</dbReference>
<dbReference type="InterPro" id="IPR011009">
    <property type="entry name" value="Kinase-like_dom_sf"/>
</dbReference>
<name>A0ABW6L103_9ACTN</name>
<organism evidence="2 3">
    <name type="scientific">Streptomyces kebangsaanensis</name>
    <dbReference type="NCBI Taxonomy" id="864058"/>
    <lineage>
        <taxon>Bacteria</taxon>
        <taxon>Bacillati</taxon>
        <taxon>Actinomycetota</taxon>
        <taxon>Actinomycetes</taxon>
        <taxon>Kitasatosporales</taxon>
        <taxon>Streptomycetaceae</taxon>
        <taxon>Streptomyces</taxon>
    </lineage>
</organism>
<evidence type="ECO:0000259" key="1">
    <source>
        <dbReference type="Pfam" id="PF01636"/>
    </source>
</evidence>
<feature type="domain" description="Aminoglycoside phosphotransferase" evidence="1">
    <location>
        <begin position="8"/>
        <end position="78"/>
    </location>
</feature>
<protein>
    <submittedName>
        <fullName evidence="2">Phosphotransferase family protein</fullName>
    </submittedName>
</protein>
<dbReference type="RefSeq" id="WP_388352895.1">
    <property type="nucleotide sequence ID" value="NZ_JBIAFJ010000040.1"/>
</dbReference>
<evidence type="ECO:0000313" key="3">
    <source>
        <dbReference type="Proteomes" id="UP001601197"/>
    </source>
</evidence>
<sequence>MLDEVTVPRLVHFDLWDGNILVDRGPDGPRIGALIDAERAFWGDPLAEFVSLALFDDIERDEAFLNGYRAAGGPAAFDASARTRLALYRAHLHLIMWVEAVPRRFDAQRRAWLEREVVKPLAAAFDDWSRRGRARTA</sequence>
<reference evidence="2 3" key="1">
    <citation type="submission" date="2024-10" db="EMBL/GenBank/DDBJ databases">
        <title>The Natural Products Discovery Center: Release of the First 8490 Sequenced Strains for Exploring Actinobacteria Biosynthetic Diversity.</title>
        <authorList>
            <person name="Kalkreuter E."/>
            <person name="Kautsar S.A."/>
            <person name="Yang D."/>
            <person name="Bader C.D."/>
            <person name="Teijaro C.N."/>
            <person name="Fluegel L."/>
            <person name="Davis C.M."/>
            <person name="Simpson J.R."/>
            <person name="Lauterbach L."/>
            <person name="Steele A.D."/>
            <person name="Gui C."/>
            <person name="Meng S."/>
            <person name="Li G."/>
            <person name="Viehrig K."/>
            <person name="Ye F."/>
            <person name="Su P."/>
            <person name="Kiefer A.F."/>
            <person name="Nichols A."/>
            <person name="Cepeda A.J."/>
            <person name="Yan W."/>
            <person name="Fan B."/>
            <person name="Jiang Y."/>
            <person name="Adhikari A."/>
            <person name="Zheng C.-J."/>
            <person name="Schuster L."/>
            <person name="Cowan T.M."/>
            <person name="Smanski M.J."/>
            <person name="Chevrette M.G."/>
            <person name="De Carvalho L.P.S."/>
            <person name="Shen B."/>
        </authorList>
    </citation>
    <scope>NUCLEOTIDE SEQUENCE [LARGE SCALE GENOMIC DNA]</scope>
    <source>
        <strain evidence="2 3">NPDC007147</strain>
    </source>
</reference>
<dbReference type="SUPFAM" id="SSF56112">
    <property type="entry name" value="Protein kinase-like (PK-like)"/>
    <property type="match status" value="1"/>
</dbReference>
<dbReference type="Gene3D" id="3.90.1200.10">
    <property type="match status" value="1"/>
</dbReference>
<comment type="caution">
    <text evidence="2">The sequence shown here is derived from an EMBL/GenBank/DDBJ whole genome shotgun (WGS) entry which is preliminary data.</text>
</comment>
<keyword evidence="3" id="KW-1185">Reference proteome</keyword>